<keyword evidence="1" id="KW-0472">Membrane</keyword>
<dbReference type="PANTHER" id="PTHR41247:SF1">
    <property type="entry name" value="HTH-TYPE TRANSCRIPTIONAL REPRESSOR YCNK"/>
    <property type="match status" value="1"/>
</dbReference>
<dbReference type="AlphaFoldDB" id="W0F0E1"/>
<keyword evidence="3" id="KW-1185">Reference proteome</keyword>
<dbReference type="SUPFAM" id="SSF160387">
    <property type="entry name" value="NosL/MerB-like"/>
    <property type="match status" value="1"/>
</dbReference>
<dbReference type="RefSeq" id="WP_008584375.1">
    <property type="nucleotide sequence ID" value="NZ_CP007035.1"/>
</dbReference>
<evidence type="ECO:0000313" key="2">
    <source>
        <dbReference type="EMBL" id="AHF15288.1"/>
    </source>
</evidence>
<protein>
    <recommendedName>
        <fullName evidence="4">Copper chaperone NosL</fullName>
    </recommendedName>
</protein>
<sequence>MKIAFLSRVLIIAAAVALLLSLFVPIWSIYLDAPQYPEGLRLQIWANKIAGDIDIINGLNHYIGMKTLHSKDFIEFTLLPYIICFYILLFAWAAVTGKRKVLNIVFGAFVLFGVIAMADFWKWEYDYGHNLDTNAAIKVPGMTYQPPLIGFKQLLNFGAYSVPDIGGWLFVGAGILLLIAILKEGRGRKQKKFYTPAMSILAIAVLFSSCTNTTPQPVLLNKDACDFCKMTISDGRFVAELITRNGRVYKFDDMGCMLHYVKEKGDENIRKFYVADFKKNNVLADATTAWFIQNEALKSPMGGNIAAFPVKDDAVKEAAGYQAAVLDWEQLKQMASAKENHEH</sequence>
<dbReference type="eggNOG" id="COG4314">
    <property type="taxonomic scope" value="Bacteria"/>
</dbReference>
<evidence type="ECO:0000313" key="3">
    <source>
        <dbReference type="Proteomes" id="UP000003586"/>
    </source>
</evidence>
<keyword evidence="1" id="KW-0812">Transmembrane</keyword>
<feature type="transmembrane region" description="Helical" evidence="1">
    <location>
        <begin position="101"/>
        <end position="121"/>
    </location>
</feature>
<organism evidence="2 3">
    <name type="scientific">Niabella soli DSM 19437</name>
    <dbReference type="NCBI Taxonomy" id="929713"/>
    <lineage>
        <taxon>Bacteria</taxon>
        <taxon>Pseudomonadati</taxon>
        <taxon>Bacteroidota</taxon>
        <taxon>Chitinophagia</taxon>
        <taxon>Chitinophagales</taxon>
        <taxon>Chitinophagaceae</taxon>
        <taxon>Niabella</taxon>
    </lineage>
</organism>
<feature type="transmembrane region" description="Helical" evidence="1">
    <location>
        <begin position="165"/>
        <end position="181"/>
    </location>
</feature>
<dbReference type="STRING" id="929713.NIASO_09240"/>
<reference evidence="2 3" key="1">
    <citation type="submission" date="2013-12" db="EMBL/GenBank/DDBJ databases">
        <authorList>
            <consortium name="DOE Joint Genome Institute"/>
            <person name="Eisen J."/>
            <person name="Huntemann M."/>
            <person name="Han J."/>
            <person name="Chen A."/>
            <person name="Kyrpides N."/>
            <person name="Mavromatis K."/>
            <person name="Markowitz V."/>
            <person name="Palaniappan K."/>
            <person name="Ivanova N."/>
            <person name="Schaumberg A."/>
            <person name="Pati A."/>
            <person name="Liolios K."/>
            <person name="Nordberg H.P."/>
            <person name="Cantor M.N."/>
            <person name="Hua S.X."/>
            <person name="Woyke T."/>
        </authorList>
    </citation>
    <scope>NUCLEOTIDE SEQUENCE [LARGE SCALE GENOMIC DNA]</scope>
    <source>
        <strain evidence="3">DSM 19437</strain>
    </source>
</reference>
<evidence type="ECO:0000256" key="1">
    <source>
        <dbReference type="SAM" id="Phobius"/>
    </source>
</evidence>
<name>W0F0E1_9BACT</name>
<dbReference type="InterPro" id="IPR008719">
    <property type="entry name" value="N2O_reductase_NosL"/>
</dbReference>
<feature type="transmembrane region" description="Helical" evidence="1">
    <location>
        <begin position="9"/>
        <end position="30"/>
    </location>
</feature>
<dbReference type="KEGG" id="nso:NIASO_09240"/>
<dbReference type="HOGENOM" id="CLU_815929_0_0_10"/>
<dbReference type="Proteomes" id="UP000003586">
    <property type="component" value="Chromosome"/>
</dbReference>
<keyword evidence="1" id="KW-1133">Transmembrane helix</keyword>
<dbReference type="PANTHER" id="PTHR41247">
    <property type="entry name" value="HTH-TYPE TRANSCRIPTIONAL REPRESSOR YCNK"/>
    <property type="match status" value="1"/>
</dbReference>
<evidence type="ECO:0008006" key="4">
    <source>
        <dbReference type="Google" id="ProtNLM"/>
    </source>
</evidence>
<proteinExistence type="predicted"/>
<accession>W0F0E1</accession>
<dbReference type="EMBL" id="CP007035">
    <property type="protein sequence ID" value="AHF15288.1"/>
    <property type="molecule type" value="Genomic_DNA"/>
</dbReference>
<feature type="transmembrane region" description="Helical" evidence="1">
    <location>
        <begin position="73"/>
        <end position="94"/>
    </location>
</feature>
<gene>
    <name evidence="2" type="ORF">NIASO_09240</name>
</gene>
<dbReference type="Pfam" id="PF05573">
    <property type="entry name" value="NosL"/>
    <property type="match status" value="1"/>
</dbReference>
<dbReference type="OrthoDB" id="9809859at2"/>